<accession>A0A1I7RYM3</accession>
<organism evidence="8 10">
    <name type="scientific">Bursaphelenchus xylophilus</name>
    <name type="common">Pinewood nematode worm</name>
    <name type="synonym">Aphelenchoides xylophilus</name>
    <dbReference type="NCBI Taxonomy" id="6326"/>
    <lineage>
        <taxon>Eukaryota</taxon>
        <taxon>Metazoa</taxon>
        <taxon>Ecdysozoa</taxon>
        <taxon>Nematoda</taxon>
        <taxon>Chromadorea</taxon>
        <taxon>Rhabditida</taxon>
        <taxon>Tylenchina</taxon>
        <taxon>Tylenchomorpha</taxon>
        <taxon>Aphelenchoidea</taxon>
        <taxon>Aphelenchoididae</taxon>
        <taxon>Bursaphelenchus</taxon>
    </lineage>
</organism>
<evidence type="ECO:0000256" key="5">
    <source>
        <dbReference type="ARBA" id="ARBA00047475"/>
    </source>
</evidence>
<dbReference type="EMBL" id="CAJFCV020000002">
    <property type="protein sequence ID" value="CAG9092523.1"/>
    <property type="molecule type" value="Genomic_DNA"/>
</dbReference>
<keyword evidence="6" id="KW-1133">Transmembrane helix</keyword>
<dbReference type="eggNOG" id="KOG1192">
    <property type="taxonomic scope" value="Eukaryota"/>
</dbReference>
<dbReference type="FunFam" id="3.40.50.2000:FF:000021">
    <property type="entry name" value="UDP-glucuronosyltransferase"/>
    <property type="match status" value="1"/>
</dbReference>
<keyword evidence="9" id="KW-1185">Reference proteome</keyword>
<feature type="transmembrane region" description="Helical" evidence="6">
    <location>
        <begin position="490"/>
        <end position="510"/>
    </location>
</feature>
<dbReference type="InterPro" id="IPR002213">
    <property type="entry name" value="UDP_glucos_trans"/>
</dbReference>
<dbReference type="SMR" id="A0A1I7RYM3"/>
<dbReference type="PANTHER" id="PTHR48043">
    <property type="entry name" value="EG:EG0003.4 PROTEIN-RELATED"/>
    <property type="match status" value="1"/>
</dbReference>
<evidence type="ECO:0000256" key="3">
    <source>
        <dbReference type="ARBA" id="ARBA00022676"/>
    </source>
</evidence>
<dbReference type="Pfam" id="PF00201">
    <property type="entry name" value="UDPGT"/>
    <property type="match status" value="1"/>
</dbReference>
<sequence length="531" mass="60458">MIKVGEAAKILVYSPTISKSHMQMNSRIADALARDGHNVTILDVEYMVKPQDVNYTKLANRKIINLENMDDLSIVDMKKITQSSFEPIDAVKHYDFIVQYEKKFHEYCVKHVKSGLVHEYIKKNEFDLVINEHVDYCGTAMSYISGIRTNILLSTCPLFEHTASLIGVPTPVSYVPSFSYMQIGDKLTFNQRVDNIIAYISSYFGLRQGSILVNKAFKDHFGPKYNVDVDDIVADSPLTLIYADEFIDFPRPTLPNMVYIGAMGLLDGNGNQVNEKFDELLSPGAKDIIYFSLGSITTTKYLPEAFTANIIKAMESLPQFQFIYKIDPGDEKSKSMAKKNSNIFFTHWAPQTKILESPKTKLFVSHGGYNSIIESAYYGVPTLVMGSHIDQHRNGKLAERNGWGSTVDKVEVMKENGHEVFRKAMLTVIHEERFRNNATRIKAIMKNRPQLAIERLTSMINMVVIGNGSLYELQPHGRKLSLVTYYNLDIIFVAVITLSFVVSFIFWFMYKVVKASYKIYSWSKQLKMKAE</sequence>
<name>A0A1I7RYM3_BURXY</name>
<keyword evidence="6" id="KW-0472">Membrane</keyword>
<evidence type="ECO:0000256" key="2">
    <source>
        <dbReference type="ARBA" id="ARBA00012544"/>
    </source>
</evidence>
<comment type="catalytic activity">
    <reaction evidence="5">
        <text>glucuronate acceptor + UDP-alpha-D-glucuronate = acceptor beta-D-glucuronoside + UDP + H(+)</text>
        <dbReference type="Rhea" id="RHEA:21032"/>
        <dbReference type="ChEBI" id="CHEBI:15378"/>
        <dbReference type="ChEBI" id="CHEBI:58052"/>
        <dbReference type="ChEBI" id="CHEBI:58223"/>
        <dbReference type="ChEBI" id="CHEBI:132367"/>
        <dbReference type="ChEBI" id="CHEBI:132368"/>
        <dbReference type="EC" id="2.4.1.17"/>
    </reaction>
</comment>
<dbReference type="Proteomes" id="UP000582659">
    <property type="component" value="Unassembled WGS sequence"/>
</dbReference>
<reference evidence="10" key="1">
    <citation type="submission" date="2016-11" db="UniProtKB">
        <authorList>
            <consortium name="WormBaseParasite"/>
        </authorList>
    </citation>
    <scope>IDENTIFICATION</scope>
</reference>
<reference evidence="7" key="2">
    <citation type="submission" date="2020-09" db="EMBL/GenBank/DDBJ databases">
        <authorList>
            <person name="Kikuchi T."/>
        </authorList>
    </citation>
    <scope>NUCLEOTIDE SEQUENCE</scope>
    <source>
        <strain evidence="7">Ka4C1</strain>
    </source>
</reference>
<protein>
    <recommendedName>
        <fullName evidence="2">glucuronosyltransferase</fullName>
        <ecNumber evidence="2">2.4.1.17</ecNumber>
    </recommendedName>
</protein>
<evidence type="ECO:0000256" key="1">
    <source>
        <dbReference type="ARBA" id="ARBA00009995"/>
    </source>
</evidence>
<dbReference type="OrthoDB" id="5835829at2759"/>
<evidence type="ECO:0000313" key="10">
    <source>
        <dbReference type="WBParaSite" id="BXY_0584100.1"/>
    </source>
</evidence>
<keyword evidence="6" id="KW-0812">Transmembrane</keyword>
<dbReference type="PANTHER" id="PTHR48043:SF143">
    <property type="entry name" value="UDP-GLUCURONOSYLTRANSFERASE"/>
    <property type="match status" value="1"/>
</dbReference>
<dbReference type="EMBL" id="CAJFDI010000002">
    <property type="protein sequence ID" value="CAD5213408.1"/>
    <property type="molecule type" value="Genomic_DNA"/>
</dbReference>
<evidence type="ECO:0000256" key="4">
    <source>
        <dbReference type="ARBA" id="ARBA00022679"/>
    </source>
</evidence>
<dbReference type="Gene3D" id="3.40.50.2000">
    <property type="entry name" value="Glycogen Phosphorylase B"/>
    <property type="match status" value="1"/>
</dbReference>
<evidence type="ECO:0000313" key="8">
    <source>
        <dbReference type="Proteomes" id="UP000095284"/>
    </source>
</evidence>
<keyword evidence="4" id="KW-0808">Transferase</keyword>
<dbReference type="SUPFAM" id="SSF53756">
    <property type="entry name" value="UDP-Glycosyltransferase/glycogen phosphorylase"/>
    <property type="match status" value="1"/>
</dbReference>
<dbReference type="AlphaFoldDB" id="A0A1I7RYM3"/>
<dbReference type="Proteomes" id="UP000095284">
    <property type="component" value="Unplaced"/>
</dbReference>
<evidence type="ECO:0000313" key="7">
    <source>
        <dbReference type="EMBL" id="CAD5213408.1"/>
    </source>
</evidence>
<dbReference type="InterPro" id="IPR050271">
    <property type="entry name" value="UDP-glycosyltransferase"/>
</dbReference>
<proteinExistence type="inferred from homology"/>
<dbReference type="WBParaSite" id="BXY_0584100.1">
    <property type="protein sequence ID" value="BXY_0584100.1"/>
    <property type="gene ID" value="BXY_0584100"/>
</dbReference>
<dbReference type="Proteomes" id="UP000659654">
    <property type="component" value="Unassembled WGS sequence"/>
</dbReference>
<dbReference type="CDD" id="cd03784">
    <property type="entry name" value="GT1_Gtf-like"/>
    <property type="match status" value="1"/>
</dbReference>
<comment type="similarity">
    <text evidence="1">Belongs to the UDP-glycosyltransferase family.</text>
</comment>
<evidence type="ECO:0000313" key="9">
    <source>
        <dbReference type="Proteomes" id="UP000659654"/>
    </source>
</evidence>
<evidence type="ECO:0000256" key="6">
    <source>
        <dbReference type="SAM" id="Phobius"/>
    </source>
</evidence>
<keyword evidence="3" id="KW-0328">Glycosyltransferase</keyword>
<dbReference type="GO" id="GO:0015020">
    <property type="term" value="F:glucuronosyltransferase activity"/>
    <property type="evidence" value="ECO:0007669"/>
    <property type="project" value="UniProtKB-EC"/>
</dbReference>
<dbReference type="EC" id="2.4.1.17" evidence="2"/>
<gene>
    <name evidence="7" type="ORF">BXYJ_LOCUS3015</name>
</gene>